<dbReference type="PANTHER" id="PTHR35186">
    <property type="entry name" value="ANK_REP_REGION DOMAIN-CONTAINING PROTEIN"/>
    <property type="match status" value="1"/>
</dbReference>
<gene>
    <name evidence="2" type="ORF">FAUST_10784</name>
</gene>
<dbReference type="PANTHER" id="PTHR35186:SF4">
    <property type="entry name" value="PRION-INHIBITION AND PROPAGATION HELO DOMAIN-CONTAINING PROTEIN"/>
    <property type="match status" value="1"/>
</dbReference>
<evidence type="ECO:0000259" key="1">
    <source>
        <dbReference type="Pfam" id="PF24476"/>
    </source>
</evidence>
<organism evidence="2 3">
    <name type="scientific">Fusarium austroamericanum</name>
    <dbReference type="NCBI Taxonomy" id="282268"/>
    <lineage>
        <taxon>Eukaryota</taxon>
        <taxon>Fungi</taxon>
        <taxon>Dikarya</taxon>
        <taxon>Ascomycota</taxon>
        <taxon>Pezizomycotina</taxon>
        <taxon>Sordariomycetes</taxon>
        <taxon>Hypocreomycetidae</taxon>
        <taxon>Hypocreales</taxon>
        <taxon>Nectriaceae</taxon>
        <taxon>Fusarium</taxon>
    </lineage>
</organism>
<name>A0AAN5Z0Z2_FUSAU</name>
<dbReference type="EMBL" id="JAAMOD010000438">
    <property type="protein sequence ID" value="KAF5228882.1"/>
    <property type="molecule type" value="Genomic_DNA"/>
</dbReference>
<keyword evidence="3" id="KW-1185">Reference proteome</keyword>
<sequence length="545" mass="61341">MSGFEVVGVVLGSIPLLISGLEHYRNGIETIGNMVQYVEVVENILTSISTTLSIYRQSCEILLQGLILPENILDELLNSSGSTAWADKQLVEQLKKQFGPHREYKVYRAAVVRLNKRIEKLRSKLDLDEDFQPKWIRFDSVDANLLDKFFHSGRELRRRVKIGFNGDRYMELADAIESDVTRISALIGGARTLEPIRTDRESKEAARHWLRFGEYAQRVFTSLSSRWSGTCQCQFTHVASLPVDIVDVSDIHLSTSLEPKFEILCSFEYHETSIIESPWKWKLLEIEPKLARAPVSTTAHSNIAPLAIDSGYPLSSIPAINVIAPQHTSVVHPRISATFTTGPISDLCDVLSKATCSSKCLGFLHDENWEHQLNLIDPRDELKRKDGFSSLGDILGKTEVMGTKTKFGIAASLASAVLQFHATAWLSDHWDSTDIYFLSGRDNKVQTDRPYISKRFAHQECIPPSSKRRVPSVSNEMTFALGTALIELSYSKRLLDFQEPGDLDENGNVDILTRLEIAKRLVGKLETRDGGKYADVVDRCIRWSN</sequence>
<protein>
    <recommendedName>
        <fullName evidence="1">DUF7580 domain-containing protein</fullName>
    </recommendedName>
</protein>
<evidence type="ECO:0000313" key="3">
    <source>
        <dbReference type="Proteomes" id="UP000537989"/>
    </source>
</evidence>
<dbReference type="Proteomes" id="UP000537989">
    <property type="component" value="Unassembled WGS sequence"/>
</dbReference>
<reference evidence="2 3" key="1">
    <citation type="submission" date="2020-02" db="EMBL/GenBank/DDBJ databases">
        <title>Identification and distribution of gene clusters putatively required for synthesis of sphingolipid metabolism inhibitors in phylogenetically diverse species of the filamentous fungus Fusarium.</title>
        <authorList>
            <person name="Kim H.-S."/>
            <person name="Busman M."/>
            <person name="Brown D.W."/>
            <person name="Divon H."/>
            <person name="Uhlig S."/>
            <person name="Proctor R.H."/>
        </authorList>
    </citation>
    <scope>NUCLEOTIDE SEQUENCE [LARGE SCALE GENOMIC DNA]</scope>
    <source>
        <strain evidence="2 3">NRRL 2903</strain>
    </source>
</reference>
<comment type="caution">
    <text evidence="2">The sequence shown here is derived from an EMBL/GenBank/DDBJ whole genome shotgun (WGS) entry which is preliminary data.</text>
</comment>
<accession>A0AAN5Z0Z2</accession>
<dbReference type="AlphaFoldDB" id="A0AAN5Z0Z2"/>
<evidence type="ECO:0000313" key="2">
    <source>
        <dbReference type="EMBL" id="KAF5228882.1"/>
    </source>
</evidence>
<dbReference type="InterPro" id="IPR056002">
    <property type="entry name" value="DUF7580"/>
</dbReference>
<proteinExistence type="predicted"/>
<dbReference type="Pfam" id="PF24476">
    <property type="entry name" value="DUF7580"/>
    <property type="match status" value="1"/>
</dbReference>
<feature type="domain" description="DUF7580" evidence="1">
    <location>
        <begin position="211"/>
        <end position="542"/>
    </location>
</feature>